<dbReference type="PANTHER" id="PTHR11860:SF118">
    <property type="entry name" value="CMRF35-LIKE MOLECULE 3-RELATED"/>
    <property type="match status" value="1"/>
</dbReference>
<evidence type="ECO:0000256" key="4">
    <source>
        <dbReference type="SAM" id="SignalP"/>
    </source>
</evidence>
<evidence type="ECO:0000256" key="3">
    <source>
        <dbReference type="ARBA" id="ARBA00023136"/>
    </source>
</evidence>
<comment type="subcellular location">
    <subcellularLocation>
        <location evidence="1">Membrane</location>
    </subcellularLocation>
</comment>
<keyword evidence="7" id="KW-1185">Reference proteome</keyword>
<evidence type="ECO:0000313" key="6">
    <source>
        <dbReference type="Ensembl" id="ENSSANP00000030176.1"/>
    </source>
</evidence>
<dbReference type="Gene3D" id="2.60.40.10">
    <property type="entry name" value="Immunoglobulins"/>
    <property type="match status" value="1"/>
</dbReference>
<evidence type="ECO:0000256" key="1">
    <source>
        <dbReference type="ARBA" id="ARBA00004370"/>
    </source>
</evidence>
<dbReference type="SUPFAM" id="SSF48726">
    <property type="entry name" value="Immunoglobulin"/>
    <property type="match status" value="1"/>
</dbReference>
<evidence type="ECO:0000313" key="7">
    <source>
        <dbReference type="Proteomes" id="UP000472260"/>
    </source>
</evidence>
<feature type="signal peptide" evidence="4">
    <location>
        <begin position="1"/>
        <end position="15"/>
    </location>
</feature>
<dbReference type="Ensembl" id="ENSSANT00000032121.1">
    <property type="protein sequence ID" value="ENSSANP00000030176.1"/>
    <property type="gene ID" value="ENSSANG00000015458.1"/>
</dbReference>
<keyword evidence="4" id="KW-0732">Signal</keyword>
<keyword evidence="3" id="KW-0472">Membrane</keyword>
<reference evidence="6" key="2">
    <citation type="submission" date="2025-09" db="UniProtKB">
        <authorList>
            <consortium name="Ensembl"/>
        </authorList>
    </citation>
    <scope>IDENTIFICATION</scope>
</reference>
<organism evidence="6 7">
    <name type="scientific">Sinocyclocheilus anshuiensis</name>
    <dbReference type="NCBI Taxonomy" id="1608454"/>
    <lineage>
        <taxon>Eukaryota</taxon>
        <taxon>Metazoa</taxon>
        <taxon>Chordata</taxon>
        <taxon>Craniata</taxon>
        <taxon>Vertebrata</taxon>
        <taxon>Euteleostomi</taxon>
        <taxon>Actinopterygii</taxon>
        <taxon>Neopterygii</taxon>
        <taxon>Teleostei</taxon>
        <taxon>Ostariophysi</taxon>
        <taxon>Cypriniformes</taxon>
        <taxon>Cyprinidae</taxon>
        <taxon>Cyprininae</taxon>
        <taxon>Sinocyclocheilus</taxon>
    </lineage>
</organism>
<evidence type="ECO:0000259" key="5">
    <source>
        <dbReference type="Pfam" id="PF07686"/>
    </source>
</evidence>
<dbReference type="Pfam" id="PF07686">
    <property type="entry name" value="V-set"/>
    <property type="match status" value="1"/>
</dbReference>
<dbReference type="InterPro" id="IPR013106">
    <property type="entry name" value="Ig_V-set"/>
</dbReference>
<evidence type="ECO:0000256" key="2">
    <source>
        <dbReference type="ARBA" id="ARBA00022692"/>
    </source>
</evidence>
<sequence>VKLILLKCWFVVVDAITSLSVTGHSGGGIIITCTYQDKHTGNAKYFCKGPWLTCCNLIKTYEKNKWVESGRFSIAAVFTVTIRDLSEEDSGTHQCGVDIRISEDFYTEVNLNIITVTIIKKSTDFFFFFLNQSMNNSFYLNLFG</sequence>
<dbReference type="GO" id="GO:0004888">
    <property type="term" value="F:transmembrane signaling receptor activity"/>
    <property type="evidence" value="ECO:0007669"/>
    <property type="project" value="TreeGrafter"/>
</dbReference>
<dbReference type="AlphaFoldDB" id="A0A671MCQ2"/>
<dbReference type="InterPro" id="IPR036179">
    <property type="entry name" value="Ig-like_dom_sf"/>
</dbReference>
<feature type="chain" id="PRO_5025598485" description="Immunoglobulin V-set domain-containing protein" evidence="4">
    <location>
        <begin position="16"/>
        <end position="144"/>
    </location>
</feature>
<feature type="domain" description="Immunoglobulin V-set" evidence="5">
    <location>
        <begin position="17"/>
        <end position="113"/>
    </location>
</feature>
<keyword evidence="2" id="KW-0812">Transmembrane</keyword>
<dbReference type="InterPro" id="IPR013783">
    <property type="entry name" value="Ig-like_fold"/>
</dbReference>
<dbReference type="Proteomes" id="UP000472260">
    <property type="component" value="Unassembled WGS sequence"/>
</dbReference>
<proteinExistence type="predicted"/>
<dbReference type="PANTHER" id="PTHR11860">
    <property type="entry name" value="POLYMERIC-IMMUNOGLOBULIN RECEPTOR"/>
    <property type="match status" value="1"/>
</dbReference>
<protein>
    <recommendedName>
        <fullName evidence="5">Immunoglobulin V-set domain-containing protein</fullName>
    </recommendedName>
</protein>
<accession>A0A671MCQ2</accession>
<reference evidence="6" key="1">
    <citation type="submission" date="2025-08" db="UniProtKB">
        <authorList>
            <consortium name="Ensembl"/>
        </authorList>
    </citation>
    <scope>IDENTIFICATION</scope>
</reference>
<name>A0A671MCQ2_9TELE</name>
<dbReference type="GO" id="GO:0005886">
    <property type="term" value="C:plasma membrane"/>
    <property type="evidence" value="ECO:0007669"/>
    <property type="project" value="TreeGrafter"/>
</dbReference>
<dbReference type="InterPro" id="IPR050671">
    <property type="entry name" value="CD300_family_receptors"/>
</dbReference>